<keyword evidence="7" id="KW-0479">Metal-binding</keyword>
<keyword evidence="4" id="KW-0004">4Fe-4S</keyword>
<evidence type="ECO:0000256" key="3">
    <source>
        <dbReference type="ARBA" id="ARBA00012669"/>
    </source>
</evidence>
<dbReference type="GO" id="GO:0009507">
    <property type="term" value="C:chloroplast"/>
    <property type="evidence" value="ECO:0007669"/>
    <property type="project" value="TreeGrafter"/>
</dbReference>
<evidence type="ECO:0000256" key="8">
    <source>
        <dbReference type="ARBA" id="ARBA00023004"/>
    </source>
</evidence>
<dbReference type="Pfam" id="PF02657">
    <property type="entry name" value="SufE"/>
    <property type="match status" value="1"/>
</dbReference>
<keyword evidence="12" id="KW-1185">Reference proteome</keyword>
<comment type="pathway">
    <text evidence="2">Cofactor biosynthesis; NAD(+) biosynthesis; quinolinate from iminoaspartate: step 1/1.</text>
</comment>
<evidence type="ECO:0000256" key="6">
    <source>
        <dbReference type="ARBA" id="ARBA00022679"/>
    </source>
</evidence>
<evidence type="ECO:0000256" key="4">
    <source>
        <dbReference type="ARBA" id="ARBA00022485"/>
    </source>
</evidence>
<dbReference type="PANTHER" id="PTHR30573">
    <property type="entry name" value="QUINOLINATE SYNTHETASE A"/>
    <property type="match status" value="1"/>
</dbReference>
<dbReference type="OMA" id="MRFWADS"/>
<dbReference type="GO" id="GO:0008987">
    <property type="term" value="F:quinolinate synthetase A activity"/>
    <property type="evidence" value="ECO:0007669"/>
    <property type="project" value="InterPro"/>
</dbReference>
<evidence type="ECO:0000313" key="11">
    <source>
        <dbReference type="EMBL" id="EEH51684.1"/>
    </source>
</evidence>
<dbReference type="GO" id="GO:0034628">
    <property type="term" value="P:'de novo' NAD+ biosynthetic process from L-aspartate"/>
    <property type="evidence" value="ECO:0007669"/>
    <property type="project" value="TreeGrafter"/>
</dbReference>
<dbReference type="RefSeq" id="XP_003064062.1">
    <property type="nucleotide sequence ID" value="XM_003064016.1"/>
</dbReference>
<protein>
    <recommendedName>
        <fullName evidence="3">quinolinate synthase</fullName>
        <ecNumber evidence="3">2.5.1.72</ecNumber>
    </recommendedName>
</protein>
<dbReference type="AlphaFoldDB" id="C1N8D2"/>
<sequence>MSSAPIAGLRARVVAKRVARRNVDRAIRAVSTERSAANNLGNEKLRSVAGAVAAEKDVSEKLKALIARGGDLPALPESDRAPSNRVMGCTSQAWIDVSLDADGKVLLRGHSDAQITTGFAGVLAAGLGGLSPEDVLGVDDDVVKDLGLGASALPRSRANGFRNMLESVKKQTRLLRDGRDAMPFPSLLVTADGIEARGPFAEAQANYLEPDAEAVAALVKELKAKKIGVVAHFYMDPQVQGVLMAAAKEYEHVFISDSLVMADAAVKMVEAGCDAVCVLGVDFMSENVRAILDDAGHADAKVYRMAAEDIGCSLAEAAQSDAYYEYLAAADGVENAVHVIYINTALDTKANADAIVPTVTCTSSNVVQTVLQAAAQVPGVNIFYGPDTYMGGNLAELFTMMSTWTDEEVAAVHPAHSRATIKALLPRLRYFQDGTCMVHHMFGGDVCDTVRKFYGDAYQTAHFEVPGEMFKLAMEAKRERDMGVVGSTKNILDFVVDRVDDAIARKHPNGERLSFVLGTETGMVTSIVRAAQARLKKAKADGVPDVECEIVFPVSADAVTATGETQAPSIGGLAVVPGPAGGEGCSSEGGCASCPYMKMNSLDALMRVCARVGTEGGAATLAPMEPKKYAAAKEGEKSVAARGCVPILHMRDFTRDKKFSDAFVNDIYGDLNLIITYHITRARASRRAFPPPPSRASLAHALAAMLRSSKSIVSVAFGGISCT</sequence>
<dbReference type="FunFam" id="3.40.50.10800:FF:000006">
    <property type="entry name" value="Quinolinate synthase, chloroplastic"/>
    <property type="match status" value="1"/>
</dbReference>
<accession>C1N8D2</accession>
<dbReference type="Gene3D" id="3.40.50.10800">
    <property type="entry name" value="NadA-like"/>
    <property type="match status" value="3"/>
</dbReference>
<name>C1N8D2_MICPC</name>
<dbReference type="Proteomes" id="UP000001876">
    <property type="component" value="Unassembled WGS sequence"/>
</dbReference>
<organism evidence="12">
    <name type="scientific">Micromonas pusilla (strain CCMP1545)</name>
    <name type="common">Picoplanktonic green alga</name>
    <dbReference type="NCBI Taxonomy" id="564608"/>
    <lineage>
        <taxon>Eukaryota</taxon>
        <taxon>Viridiplantae</taxon>
        <taxon>Chlorophyta</taxon>
        <taxon>Mamiellophyceae</taxon>
        <taxon>Mamiellales</taxon>
        <taxon>Mamiellaceae</taxon>
        <taxon>Micromonas</taxon>
    </lineage>
</organism>
<gene>
    <name evidence="11" type="ORF">MICPUCDRAFT_54041</name>
</gene>
<evidence type="ECO:0000256" key="7">
    <source>
        <dbReference type="ARBA" id="ARBA00022723"/>
    </source>
</evidence>
<dbReference type="PANTHER" id="PTHR30573:SF0">
    <property type="entry name" value="QUINOLINATE SYNTHASE, CHLOROPLASTIC"/>
    <property type="match status" value="1"/>
</dbReference>
<evidence type="ECO:0000313" key="12">
    <source>
        <dbReference type="Proteomes" id="UP000001876"/>
    </source>
</evidence>
<dbReference type="GO" id="GO:0046872">
    <property type="term" value="F:metal ion binding"/>
    <property type="evidence" value="ECO:0007669"/>
    <property type="project" value="UniProtKB-KW"/>
</dbReference>
<evidence type="ECO:0000256" key="9">
    <source>
        <dbReference type="ARBA" id="ARBA00023014"/>
    </source>
</evidence>
<dbReference type="UniPathway" id="UPA00253">
    <property type="reaction ID" value="UER00327"/>
</dbReference>
<keyword evidence="6" id="KW-0808">Transferase</keyword>
<comment type="cofactor">
    <cofactor evidence="1">
        <name>[4Fe-4S] cluster</name>
        <dbReference type="ChEBI" id="CHEBI:49883"/>
    </cofactor>
</comment>
<dbReference type="EC" id="2.5.1.72" evidence="3"/>
<evidence type="ECO:0000256" key="2">
    <source>
        <dbReference type="ARBA" id="ARBA00005065"/>
    </source>
</evidence>
<proteinExistence type="predicted"/>
<evidence type="ECO:0000259" key="10">
    <source>
        <dbReference type="Pfam" id="PF02657"/>
    </source>
</evidence>
<dbReference type="InterPro" id="IPR036094">
    <property type="entry name" value="NadA_sf"/>
</dbReference>
<dbReference type="OrthoDB" id="66991at2759"/>
<dbReference type="Pfam" id="PF02445">
    <property type="entry name" value="NadA"/>
    <property type="match status" value="1"/>
</dbReference>
<dbReference type="Gene3D" id="3.90.1010.10">
    <property type="match status" value="1"/>
</dbReference>
<keyword evidence="8" id="KW-0408">Iron</keyword>
<feature type="domain" description="Fe-S metabolism associated" evidence="10">
    <location>
        <begin position="56"/>
        <end position="171"/>
    </location>
</feature>
<dbReference type="SUPFAM" id="SSF82649">
    <property type="entry name" value="SufE/NifU"/>
    <property type="match status" value="1"/>
</dbReference>
<keyword evidence="9" id="KW-0411">Iron-sulfur</keyword>
<dbReference type="KEGG" id="mpp:MICPUCDRAFT_54041"/>
<dbReference type="eggNOG" id="ENOG502QPQ6">
    <property type="taxonomic scope" value="Eukaryota"/>
</dbReference>
<dbReference type="STRING" id="564608.C1N8D2"/>
<reference evidence="11 12" key="1">
    <citation type="journal article" date="2009" name="Science">
        <title>Green evolution and dynamic adaptations revealed by genomes of the marine picoeukaryotes Micromonas.</title>
        <authorList>
            <person name="Worden A.Z."/>
            <person name="Lee J.H."/>
            <person name="Mock T."/>
            <person name="Rouze P."/>
            <person name="Simmons M.P."/>
            <person name="Aerts A.L."/>
            <person name="Allen A.E."/>
            <person name="Cuvelier M.L."/>
            <person name="Derelle E."/>
            <person name="Everett M.V."/>
            <person name="Foulon E."/>
            <person name="Grimwood J."/>
            <person name="Gundlach H."/>
            <person name="Henrissat B."/>
            <person name="Napoli C."/>
            <person name="McDonald S.M."/>
            <person name="Parker M.S."/>
            <person name="Rombauts S."/>
            <person name="Salamov A."/>
            <person name="Von Dassow P."/>
            <person name="Badger J.H."/>
            <person name="Coutinho P.M."/>
            <person name="Demir E."/>
            <person name="Dubchak I."/>
            <person name="Gentemann C."/>
            <person name="Eikrem W."/>
            <person name="Gready J.E."/>
            <person name="John U."/>
            <person name="Lanier W."/>
            <person name="Lindquist E.A."/>
            <person name="Lucas S."/>
            <person name="Mayer K.F."/>
            <person name="Moreau H."/>
            <person name="Not F."/>
            <person name="Otillar R."/>
            <person name="Panaud O."/>
            <person name="Pangilinan J."/>
            <person name="Paulsen I."/>
            <person name="Piegu B."/>
            <person name="Poliakov A."/>
            <person name="Robbens S."/>
            <person name="Schmutz J."/>
            <person name="Toulza E."/>
            <person name="Wyss T."/>
            <person name="Zelensky A."/>
            <person name="Zhou K."/>
            <person name="Armbrust E.V."/>
            <person name="Bhattacharya D."/>
            <person name="Goodenough U.W."/>
            <person name="Van de Peer Y."/>
            <person name="Grigoriev I.V."/>
        </authorList>
    </citation>
    <scope>NUCLEOTIDE SEQUENCE [LARGE SCALE GENOMIC DNA]</scope>
    <source>
        <strain evidence="11 12">CCMP1545</strain>
    </source>
</reference>
<evidence type="ECO:0000256" key="5">
    <source>
        <dbReference type="ARBA" id="ARBA00022642"/>
    </source>
</evidence>
<dbReference type="SUPFAM" id="SSF142754">
    <property type="entry name" value="NadA-like"/>
    <property type="match status" value="1"/>
</dbReference>
<evidence type="ECO:0000256" key="1">
    <source>
        <dbReference type="ARBA" id="ARBA00001966"/>
    </source>
</evidence>
<dbReference type="EMBL" id="GG663750">
    <property type="protein sequence ID" value="EEH51684.1"/>
    <property type="molecule type" value="Genomic_DNA"/>
</dbReference>
<dbReference type="GO" id="GO:0051539">
    <property type="term" value="F:4 iron, 4 sulfur cluster binding"/>
    <property type="evidence" value="ECO:0007669"/>
    <property type="project" value="UniProtKB-KW"/>
</dbReference>
<dbReference type="InterPro" id="IPR003808">
    <property type="entry name" value="Fe-S_metab-assoc_dom"/>
</dbReference>
<dbReference type="GeneID" id="9689689"/>
<keyword evidence="5" id="KW-0662">Pyridine nucleotide biosynthesis</keyword>
<dbReference type="InterPro" id="IPR003473">
    <property type="entry name" value="NadA"/>
</dbReference>